<evidence type="ECO:0000313" key="1">
    <source>
        <dbReference type="EMBL" id="MDT0353104.1"/>
    </source>
</evidence>
<reference evidence="2" key="1">
    <citation type="submission" date="2023-07" db="EMBL/GenBank/DDBJ databases">
        <title>30 novel species of actinomycetes from the DSMZ collection.</title>
        <authorList>
            <person name="Nouioui I."/>
        </authorList>
    </citation>
    <scope>NUCLEOTIDE SEQUENCE [LARGE SCALE GENOMIC DNA]</scope>
    <source>
        <strain evidence="2">DSM 45834</strain>
    </source>
</reference>
<proteinExistence type="predicted"/>
<dbReference type="EMBL" id="JAVREJ010000026">
    <property type="protein sequence ID" value="MDT0353104.1"/>
    <property type="molecule type" value="Genomic_DNA"/>
</dbReference>
<organism evidence="1 2">
    <name type="scientific">Pseudonocardia charpentierae</name>
    <dbReference type="NCBI Taxonomy" id="3075545"/>
    <lineage>
        <taxon>Bacteria</taxon>
        <taxon>Bacillati</taxon>
        <taxon>Actinomycetota</taxon>
        <taxon>Actinomycetes</taxon>
        <taxon>Pseudonocardiales</taxon>
        <taxon>Pseudonocardiaceae</taxon>
        <taxon>Pseudonocardia</taxon>
    </lineage>
</organism>
<gene>
    <name evidence="1" type="ORF">RM445_26680</name>
</gene>
<name>A0ABU2NGU1_9PSEU</name>
<accession>A0ABU2NGU1</accession>
<evidence type="ECO:0000313" key="2">
    <source>
        <dbReference type="Proteomes" id="UP001183202"/>
    </source>
</evidence>
<protein>
    <submittedName>
        <fullName evidence="1">Uncharacterized protein</fullName>
    </submittedName>
</protein>
<sequence length="78" mass="8166">MPTTVSVFSKTQVPPDQIAWLLNQFDALQGPSGQSWIIDVGPDVTDVVGVADGTDGLASMPPELVDAAAEWLGGPPQY</sequence>
<dbReference type="RefSeq" id="WP_311559617.1">
    <property type="nucleotide sequence ID" value="NZ_JAVREJ010000026.1"/>
</dbReference>
<dbReference type="Proteomes" id="UP001183202">
    <property type="component" value="Unassembled WGS sequence"/>
</dbReference>
<comment type="caution">
    <text evidence="1">The sequence shown here is derived from an EMBL/GenBank/DDBJ whole genome shotgun (WGS) entry which is preliminary data.</text>
</comment>
<keyword evidence="2" id="KW-1185">Reference proteome</keyword>